<evidence type="ECO:0000256" key="6">
    <source>
        <dbReference type="SAM" id="Phobius"/>
    </source>
</evidence>
<reference evidence="7 8" key="1">
    <citation type="journal article" date="2023" name="Plant Dis.">
        <title>First Report of Diplodia intermedia Causing Canker and Dieback Diseases on Apple Trees in Canada.</title>
        <authorList>
            <person name="Ellouze W."/>
            <person name="Ilyukhin E."/>
            <person name="Sulman M."/>
            <person name="Ali S."/>
        </authorList>
    </citation>
    <scope>NUCLEOTIDE SEQUENCE [LARGE SCALE GENOMIC DNA]</scope>
    <source>
        <strain evidence="7 8">M45-28</strain>
    </source>
</reference>
<feature type="transmembrane region" description="Helical" evidence="6">
    <location>
        <begin position="360"/>
        <end position="377"/>
    </location>
</feature>
<feature type="transmembrane region" description="Helical" evidence="6">
    <location>
        <begin position="142"/>
        <end position="159"/>
    </location>
</feature>
<organism evidence="7 8">
    <name type="scientific">Diplodia intermedia</name>
    <dbReference type="NCBI Taxonomy" id="856260"/>
    <lineage>
        <taxon>Eukaryota</taxon>
        <taxon>Fungi</taxon>
        <taxon>Dikarya</taxon>
        <taxon>Ascomycota</taxon>
        <taxon>Pezizomycotina</taxon>
        <taxon>Dothideomycetes</taxon>
        <taxon>Dothideomycetes incertae sedis</taxon>
        <taxon>Botryosphaeriales</taxon>
        <taxon>Botryosphaeriaceae</taxon>
        <taxon>Diplodia</taxon>
    </lineage>
</organism>
<feature type="transmembrane region" description="Helical" evidence="6">
    <location>
        <begin position="73"/>
        <end position="90"/>
    </location>
</feature>
<feature type="compositionally biased region" description="Polar residues" evidence="5">
    <location>
        <begin position="24"/>
        <end position="35"/>
    </location>
</feature>
<feature type="compositionally biased region" description="Basic and acidic residues" evidence="5">
    <location>
        <begin position="1"/>
        <end position="22"/>
    </location>
</feature>
<dbReference type="EMBL" id="JAKEKT020000036">
    <property type="protein sequence ID" value="KAL1641909.1"/>
    <property type="molecule type" value="Genomic_DNA"/>
</dbReference>
<evidence type="ECO:0000256" key="1">
    <source>
        <dbReference type="ARBA" id="ARBA00004141"/>
    </source>
</evidence>
<evidence type="ECO:0008006" key="9">
    <source>
        <dbReference type="Google" id="ProtNLM"/>
    </source>
</evidence>
<dbReference type="InterPro" id="IPR036259">
    <property type="entry name" value="MFS_trans_sf"/>
</dbReference>
<keyword evidence="8" id="KW-1185">Reference proteome</keyword>
<dbReference type="PANTHER" id="PTHR23501:SF107">
    <property type="entry name" value="TRANSPORTER, PUTATIVE (AFU_ORTHOLOGUE AFUA_7G04730)-RELATED"/>
    <property type="match status" value="1"/>
</dbReference>
<feature type="transmembrane region" description="Helical" evidence="6">
    <location>
        <begin position="171"/>
        <end position="189"/>
    </location>
</feature>
<dbReference type="PANTHER" id="PTHR23501">
    <property type="entry name" value="MAJOR FACILITATOR SUPERFAMILY"/>
    <property type="match status" value="1"/>
</dbReference>
<evidence type="ECO:0000256" key="3">
    <source>
        <dbReference type="ARBA" id="ARBA00022989"/>
    </source>
</evidence>
<feature type="transmembrane region" description="Helical" evidence="6">
    <location>
        <begin position="232"/>
        <end position="254"/>
    </location>
</feature>
<evidence type="ECO:0000256" key="5">
    <source>
        <dbReference type="SAM" id="MobiDB-lite"/>
    </source>
</evidence>
<protein>
    <recommendedName>
        <fullName evidence="9">Siderophore iron transporter mirB</fullName>
    </recommendedName>
</protein>
<evidence type="ECO:0000256" key="2">
    <source>
        <dbReference type="ARBA" id="ARBA00022692"/>
    </source>
</evidence>
<dbReference type="Proteomes" id="UP001521184">
    <property type="component" value="Unassembled WGS sequence"/>
</dbReference>
<name>A0ABR3TPT9_9PEZI</name>
<feature type="transmembrane region" description="Helical" evidence="6">
    <location>
        <begin position="398"/>
        <end position="418"/>
    </location>
</feature>
<feature type="transmembrane region" description="Helical" evidence="6">
    <location>
        <begin position="291"/>
        <end position="313"/>
    </location>
</feature>
<gene>
    <name evidence="7" type="ORF">SLS58_005745</name>
</gene>
<feature type="transmembrane region" description="Helical" evidence="6">
    <location>
        <begin position="581"/>
        <end position="599"/>
    </location>
</feature>
<feature type="region of interest" description="Disordered" evidence="5">
    <location>
        <begin position="1"/>
        <end position="35"/>
    </location>
</feature>
<feature type="transmembrane region" description="Helical" evidence="6">
    <location>
        <begin position="501"/>
        <end position="527"/>
    </location>
</feature>
<feature type="transmembrane region" description="Helical" evidence="6">
    <location>
        <begin position="110"/>
        <end position="130"/>
    </location>
</feature>
<evidence type="ECO:0000256" key="4">
    <source>
        <dbReference type="ARBA" id="ARBA00023136"/>
    </source>
</evidence>
<accession>A0ABR3TPT9</accession>
<keyword evidence="2 6" id="KW-0812">Transmembrane</keyword>
<dbReference type="InterPro" id="IPR011701">
    <property type="entry name" value="MFS"/>
</dbReference>
<dbReference type="Pfam" id="PF07690">
    <property type="entry name" value="MFS_1"/>
    <property type="match status" value="1"/>
</dbReference>
<dbReference type="SUPFAM" id="SSF103473">
    <property type="entry name" value="MFS general substrate transporter"/>
    <property type="match status" value="1"/>
</dbReference>
<keyword evidence="3 6" id="KW-1133">Transmembrane helix</keyword>
<feature type="transmembrane region" description="Helical" evidence="6">
    <location>
        <begin position="452"/>
        <end position="481"/>
    </location>
</feature>
<keyword evidence="4 6" id="KW-0472">Membrane</keyword>
<feature type="transmembrane region" description="Helical" evidence="6">
    <location>
        <begin position="320"/>
        <end position="340"/>
    </location>
</feature>
<evidence type="ECO:0000313" key="7">
    <source>
        <dbReference type="EMBL" id="KAL1641909.1"/>
    </source>
</evidence>
<dbReference type="Gene3D" id="1.20.1250.20">
    <property type="entry name" value="MFS general substrate transporter like domains"/>
    <property type="match status" value="2"/>
</dbReference>
<proteinExistence type="predicted"/>
<comment type="caution">
    <text evidence="7">The sequence shown here is derived from an EMBL/GenBank/DDBJ whole genome shotgun (WGS) entry which is preliminary data.</text>
</comment>
<comment type="subcellular location">
    <subcellularLocation>
        <location evidence="1">Membrane</location>
        <topology evidence="1">Multi-pass membrane protein</topology>
    </subcellularLocation>
</comment>
<sequence>MADDIHPSTSPSRHDRVHKPQYELRSQPSSTFDENTKAGSSILWADNDENEREHVQTGVKEVEAITQTWTRKALVISYLLILMVFFMDSLEQQISNSLLPYVYSDFKAHSLVTTASIMSSIIGAVVKLPIAKMIDIWGRPQGYIAMIITATIGLILLAVCKNVETYAAAQVFYWVGFNGIGYVLDVFIADTSALRNRGLIFAFTTTPYIATTFAGPSAAETFLARGPEGWRWGYGVFTIVIPVVTTPVALIFLINRKKAVGEGKIEERSWWEDDKRSFLESLRYYFVEFDVIGMVLICAGFALLILPLTLAAYQMNQWRSASIICMLIFGALSLVGFYVWEKWWAPVRFLPFHLLTDRTILGACCCSSVVFVAYYCWDYYFTSYLQVVHKLDVSKAGYVGNIYNVGSCFWAVIVGLAIRQTNRFKWCALIAIPWMILGTGLMCHFRSDGWPIGYVVMCQLFIAFSGGTAVICEEIAVMSAVAQAVPDDNNTQAGGGGSTGVAVVLALLSLFYGIGSAIGLGVSGAIWSNVFPAKLEEFLPEANKADVQRLYGSLVEQLAEPVGGEVRGAVEKAYCVAQQRMCIAATCILVLAIPCVLVWKNYNLKDVRQAKGTVV</sequence>
<evidence type="ECO:0000313" key="8">
    <source>
        <dbReference type="Proteomes" id="UP001521184"/>
    </source>
</evidence>
<feature type="transmembrane region" description="Helical" evidence="6">
    <location>
        <begin position="424"/>
        <end position="445"/>
    </location>
</feature>